<dbReference type="EMBL" id="LR796865">
    <property type="protein sequence ID" value="CAB4171212.1"/>
    <property type="molecule type" value="Genomic_DNA"/>
</dbReference>
<sequence>MKRYRLYAGVTSSRYSTYFLGGYSRLRDAKRAIKNSKHMYPSRVNYRIWLGYYEVGTTPIYTEQ</sequence>
<protein>
    <submittedName>
        <fullName evidence="1">Uncharacterized protein</fullName>
    </submittedName>
</protein>
<dbReference type="EMBL" id="LR796772">
    <property type="protein sequence ID" value="CAB4165291.1"/>
    <property type="molecule type" value="Genomic_DNA"/>
</dbReference>
<reference evidence="1" key="1">
    <citation type="submission" date="2020-04" db="EMBL/GenBank/DDBJ databases">
        <authorList>
            <person name="Chiriac C."/>
            <person name="Salcher M."/>
            <person name="Ghai R."/>
            <person name="Kavagutti S V."/>
        </authorList>
    </citation>
    <scope>NUCLEOTIDE SEQUENCE</scope>
</reference>
<dbReference type="EMBL" id="LR797383">
    <property type="protein sequence ID" value="CAB4212756.1"/>
    <property type="molecule type" value="Genomic_DNA"/>
</dbReference>
<evidence type="ECO:0000313" key="9">
    <source>
        <dbReference type="EMBL" id="CAB5238271.1"/>
    </source>
</evidence>
<dbReference type="EMBL" id="LR797109">
    <property type="protein sequence ID" value="CAB4187385.1"/>
    <property type="molecule type" value="Genomic_DNA"/>
</dbReference>
<dbReference type="EMBL" id="LR797039">
    <property type="protein sequence ID" value="CAB4182573.1"/>
    <property type="molecule type" value="Genomic_DNA"/>
</dbReference>
<dbReference type="EMBL" id="LR797472">
    <property type="protein sequence ID" value="CAB4218758.1"/>
    <property type="molecule type" value="Genomic_DNA"/>
</dbReference>
<accession>A0A6J5P778</accession>
<evidence type="ECO:0000313" key="8">
    <source>
        <dbReference type="EMBL" id="CAB4218758.1"/>
    </source>
</evidence>
<proteinExistence type="predicted"/>
<evidence type="ECO:0000313" key="4">
    <source>
        <dbReference type="EMBL" id="CAB4182573.1"/>
    </source>
</evidence>
<evidence type="ECO:0000313" key="1">
    <source>
        <dbReference type="EMBL" id="CAB4165291.1"/>
    </source>
</evidence>
<evidence type="ECO:0000313" key="5">
    <source>
        <dbReference type="EMBL" id="CAB4187385.1"/>
    </source>
</evidence>
<dbReference type="EMBL" id="LR797286">
    <property type="protein sequence ID" value="CAB4199412.1"/>
    <property type="molecule type" value="Genomic_DNA"/>
</dbReference>
<name>A0A6J5P778_9CAUD</name>
<evidence type="ECO:0000313" key="3">
    <source>
        <dbReference type="EMBL" id="CAB4177217.1"/>
    </source>
</evidence>
<organism evidence="1">
    <name type="scientific">uncultured Caudovirales phage</name>
    <dbReference type="NCBI Taxonomy" id="2100421"/>
    <lineage>
        <taxon>Viruses</taxon>
        <taxon>Duplodnaviria</taxon>
        <taxon>Heunggongvirae</taxon>
        <taxon>Uroviricota</taxon>
        <taxon>Caudoviricetes</taxon>
        <taxon>Peduoviridae</taxon>
        <taxon>Maltschvirus</taxon>
        <taxon>Maltschvirus maltsch</taxon>
    </lineage>
</organism>
<dbReference type="EMBL" id="LR796946">
    <property type="protein sequence ID" value="CAB4177217.1"/>
    <property type="molecule type" value="Genomic_DNA"/>
</dbReference>
<evidence type="ECO:0000313" key="7">
    <source>
        <dbReference type="EMBL" id="CAB4212756.1"/>
    </source>
</evidence>
<evidence type="ECO:0000313" key="6">
    <source>
        <dbReference type="EMBL" id="CAB4199412.1"/>
    </source>
</evidence>
<dbReference type="EMBL" id="LR798452">
    <property type="protein sequence ID" value="CAB5238271.1"/>
    <property type="molecule type" value="Genomic_DNA"/>
</dbReference>
<gene>
    <name evidence="3" type="ORF">UFOVP1000_34</name>
    <name evidence="4" type="ORF">UFOVP1092_9</name>
    <name evidence="5" type="ORF">UFOVP1152_13</name>
    <name evidence="6" type="ORF">UFOVP1337_42</name>
    <name evidence="7" type="ORF">UFOVP1446_34</name>
    <name evidence="9" type="ORF">UFOVP1537_17</name>
    <name evidence="8" type="ORF">UFOVP1598_48</name>
    <name evidence="1" type="ORF">UFOVP825_35</name>
    <name evidence="2" type="ORF">UFOVP915_17</name>
</gene>
<evidence type="ECO:0000313" key="2">
    <source>
        <dbReference type="EMBL" id="CAB4171212.1"/>
    </source>
</evidence>